<dbReference type="OrthoDB" id="6935755at2"/>
<sequence>MLTIVAVRAIPPATIELDLSDGKTLTIDATGIIGSSGYEPLTAPDQFAAVVVSDWGHGIEWQAIDQGLSIEALIRLAREQSGTAFPTADFNTWMKRNGLTLTTAAQALGLSRRTIIYYNTGQKPIPIYIGLACEGWEARNRRQAA</sequence>
<dbReference type="Gene3D" id="3.30.2020.10">
    <property type="entry name" value="NE0471-like N-terminal domain"/>
    <property type="match status" value="1"/>
</dbReference>
<dbReference type="EMBL" id="CP020370">
    <property type="protein sequence ID" value="AUB80347.1"/>
    <property type="molecule type" value="Genomic_DNA"/>
</dbReference>
<dbReference type="KEGG" id="tsy:THSYN_04855"/>
<evidence type="ECO:0000313" key="2">
    <source>
        <dbReference type="Proteomes" id="UP000232638"/>
    </source>
</evidence>
<dbReference type="RefSeq" id="WP_100918148.1">
    <property type="nucleotide sequence ID" value="NZ_CP020370.1"/>
</dbReference>
<evidence type="ECO:0008006" key="3">
    <source>
        <dbReference type="Google" id="ProtNLM"/>
    </source>
</evidence>
<dbReference type="AlphaFoldDB" id="A0A2K8U466"/>
<dbReference type="Proteomes" id="UP000232638">
    <property type="component" value="Chromosome"/>
</dbReference>
<dbReference type="InterPro" id="IPR018841">
    <property type="entry name" value="DUF2442"/>
</dbReference>
<dbReference type="Gene3D" id="1.10.260.40">
    <property type="entry name" value="lambda repressor-like DNA-binding domains"/>
    <property type="match status" value="1"/>
</dbReference>
<protein>
    <recommendedName>
        <fullName evidence="3">DUF2442 domain-containing protein</fullName>
    </recommendedName>
</protein>
<evidence type="ECO:0000313" key="1">
    <source>
        <dbReference type="EMBL" id="AUB80347.1"/>
    </source>
</evidence>
<accession>A0A2K8U466</accession>
<organism evidence="1 2">
    <name type="scientific">Candidatus Thiodictyon syntrophicum</name>
    <dbReference type="NCBI Taxonomy" id="1166950"/>
    <lineage>
        <taxon>Bacteria</taxon>
        <taxon>Pseudomonadati</taxon>
        <taxon>Pseudomonadota</taxon>
        <taxon>Gammaproteobacteria</taxon>
        <taxon>Chromatiales</taxon>
        <taxon>Chromatiaceae</taxon>
        <taxon>Thiodictyon</taxon>
    </lineage>
</organism>
<dbReference type="GO" id="GO:0003677">
    <property type="term" value="F:DNA binding"/>
    <property type="evidence" value="ECO:0007669"/>
    <property type="project" value="InterPro"/>
</dbReference>
<dbReference type="SUPFAM" id="SSF47413">
    <property type="entry name" value="lambda repressor-like DNA-binding domains"/>
    <property type="match status" value="1"/>
</dbReference>
<dbReference type="InterPro" id="IPR036782">
    <property type="entry name" value="NE0471-like_N"/>
</dbReference>
<name>A0A2K8U466_9GAMM</name>
<gene>
    <name evidence="1" type="ORF">THSYN_04855</name>
</gene>
<dbReference type="SUPFAM" id="SSF143880">
    <property type="entry name" value="NE0471 N-terminal domain-like"/>
    <property type="match status" value="1"/>
</dbReference>
<proteinExistence type="predicted"/>
<keyword evidence="2" id="KW-1185">Reference proteome</keyword>
<reference evidence="1 2" key="1">
    <citation type="submission" date="2017-03" db="EMBL/GenBank/DDBJ databases">
        <title>Complete genome sequence of Candidatus 'Thiodictyon syntrophicum' sp. nov. strain Cad16T, a photolithoautotroph purple sulfur bacterium isolated from an alpine meromictic lake.</title>
        <authorList>
            <person name="Luedin S.M."/>
            <person name="Pothier J.F."/>
            <person name="Danza F."/>
            <person name="Storelli N."/>
            <person name="Wittwer M."/>
            <person name="Tonolla M."/>
        </authorList>
    </citation>
    <scope>NUCLEOTIDE SEQUENCE [LARGE SCALE GENOMIC DNA]</scope>
    <source>
        <strain evidence="1 2">Cad16T</strain>
    </source>
</reference>
<dbReference type="InterPro" id="IPR010982">
    <property type="entry name" value="Lambda_DNA-bd_dom_sf"/>
</dbReference>
<dbReference type="Pfam" id="PF10387">
    <property type="entry name" value="DUF2442"/>
    <property type="match status" value="1"/>
</dbReference>